<dbReference type="GO" id="GO:0006635">
    <property type="term" value="P:fatty acid beta-oxidation"/>
    <property type="evidence" value="ECO:0007669"/>
    <property type="project" value="TreeGrafter"/>
</dbReference>
<protein>
    <submittedName>
        <fullName evidence="3">Carnitine palmitoyltransferase 2</fullName>
    </submittedName>
</protein>
<dbReference type="InterPro" id="IPR039551">
    <property type="entry name" value="Cho/carn_acyl_trans"/>
</dbReference>
<gene>
    <name evidence="3" type="primary">CPT2</name>
    <name evidence="3" type="synonym">LOC101070259</name>
</gene>
<proteinExistence type="inferred from homology"/>
<accession>A0A674MV76</accession>
<reference evidence="3 4" key="1">
    <citation type="journal article" date="2011" name="Genome Biol. Evol.">
        <title>Integration of the genetic map and genome assembly of fugu facilitates insights into distinct features of genome evolution in teleosts and mammals.</title>
        <authorList>
            <person name="Kai W."/>
            <person name="Kikuchi K."/>
            <person name="Tohari S."/>
            <person name="Chew A.K."/>
            <person name="Tay A."/>
            <person name="Fujiwara A."/>
            <person name="Hosoya S."/>
            <person name="Suetake H."/>
            <person name="Naruse K."/>
            <person name="Brenner S."/>
            <person name="Suzuki Y."/>
            <person name="Venkatesh B."/>
        </authorList>
    </citation>
    <scope>NUCLEOTIDE SEQUENCE [LARGE SCALE GENOMIC DNA]</scope>
</reference>
<dbReference type="GeneTree" id="ENSGT01150000286999"/>
<dbReference type="InterPro" id="IPR023213">
    <property type="entry name" value="CAT-like_dom_sf"/>
</dbReference>
<organism evidence="3 4">
    <name type="scientific">Takifugu rubripes</name>
    <name type="common">Japanese pufferfish</name>
    <name type="synonym">Fugu rubripes</name>
    <dbReference type="NCBI Taxonomy" id="31033"/>
    <lineage>
        <taxon>Eukaryota</taxon>
        <taxon>Metazoa</taxon>
        <taxon>Chordata</taxon>
        <taxon>Craniata</taxon>
        <taxon>Vertebrata</taxon>
        <taxon>Euteleostomi</taxon>
        <taxon>Actinopterygii</taxon>
        <taxon>Neopterygii</taxon>
        <taxon>Teleostei</taxon>
        <taxon>Neoteleostei</taxon>
        <taxon>Acanthomorphata</taxon>
        <taxon>Eupercaria</taxon>
        <taxon>Tetraodontiformes</taxon>
        <taxon>Tetradontoidea</taxon>
        <taxon>Tetraodontidae</taxon>
        <taxon>Takifugu</taxon>
    </lineage>
</organism>
<sequence>MSPLCFQVNPAKLNLRISALDIRRINYSSKKPSSGDYLQQSLVPTMHYQKSLPRLPIPNLEDTMRRFLAAKRPLLSDHQFRTTEKIAQDFLNGVGRELHKELVAKDKINKHTSYISGQGLYCHLYGLRDLALSKDQELHSLYTDYDLDHFTLSTSTVPNLSFRMVVFAPDVPDGFGLHYCLHDNTISYSTTSYLDGSHQEFNRCVYKSLEDIFTVLEEKPFS</sequence>
<dbReference type="PANTHER" id="PTHR22589">
    <property type="entry name" value="CARNITINE O-ACYLTRANSFERASE"/>
    <property type="match status" value="1"/>
</dbReference>
<evidence type="ECO:0000256" key="1">
    <source>
        <dbReference type="ARBA" id="ARBA00005232"/>
    </source>
</evidence>
<dbReference type="Ensembl" id="ENSTRUT00000061037.1">
    <property type="protein sequence ID" value="ENSTRUP00000065260.1"/>
    <property type="gene ID" value="ENSTRUG00000030951.1"/>
</dbReference>
<reference evidence="3" key="3">
    <citation type="submission" date="2025-09" db="UniProtKB">
        <authorList>
            <consortium name="Ensembl"/>
        </authorList>
    </citation>
    <scope>IDENTIFICATION</scope>
</reference>
<name>A0A674MV76_TAKRU</name>
<dbReference type="Proteomes" id="UP000005226">
    <property type="component" value="Chromosome 20"/>
</dbReference>
<comment type="similarity">
    <text evidence="1">Belongs to the carnitine/choline acetyltransferase family.</text>
</comment>
<dbReference type="Gene3D" id="3.30.559.10">
    <property type="entry name" value="Chloramphenicol acetyltransferase-like domain"/>
    <property type="match status" value="2"/>
</dbReference>
<dbReference type="GO" id="GO:0005739">
    <property type="term" value="C:mitochondrion"/>
    <property type="evidence" value="ECO:0007669"/>
    <property type="project" value="TreeGrafter"/>
</dbReference>
<dbReference type="PANTHER" id="PTHR22589:SF16">
    <property type="entry name" value="CARNITINE O-PALMITOYLTRANSFERASE 2, MITOCHONDRIAL"/>
    <property type="match status" value="1"/>
</dbReference>
<dbReference type="SUPFAM" id="SSF52777">
    <property type="entry name" value="CoA-dependent acyltransferases"/>
    <property type="match status" value="2"/>
</dbReference>
<dbReference type="InterPro" id="IPR000542">
    <property type="entry name" value="Carn_acyl_trans"/>
</dbReference>
<feature type="domain" description="Choline/carnitine acyltransferase" evidence="2">
    <location>
        <begin position="115"/>
        <end position="204"/>
    </location>
</feature>
<keyword evidence="4" id="KW-1185">Reference proteome</keyword>
<reference evidence="3" key="2">
    <citation type="submission" date="2025-08" db="UniProtKB">
        <authorList>
            <consortium name="Ensembl"/>
        </authorList>
    </citation>
    <scope>IDENTIFICATION</scope>
</reference>
<evidence type="ECO:0000313" key="4">
    <source>
        <dbReference type="Proteomes" id="UP000005226"/>
    </source>
</evidence>
<evidence type="ECO:0000259" key="2">
    <source>
        <dbReference type="Pfam" id="PF00755"/>
    </source>
</evidence>
<evidence type="ECO:0000313" key="3">
    <source>
        <dbReference type="Ensembl" id="ENSTRUP00000065260.1"/>
    </source>
</evidence>
<dbReference type="GO" id="GO:0004095">
    <property type="term" value="F:carnitine O-palmitoyltransferase activity"/>
    <property type="evidence" value="ECO:0007669"/>
    <property type="project" value="TreeGrafter"/>
</dbReference>
<dbReference type="Pfam" id="PF00755">
    <property type="entry name" value="Carn_acyltransf"/>
    <property type="match status" value="1"/>
</dbReference>
<dbReference type="AlphaFoldDB" id="A0A674MV76"/>